<evidence type="ECO:0000256" key="1">
    <source>
        <dbReference type="PROSITE-ProRule" id="PRU00497"/>
    </source>
</evidence>
<comment type="caution">
    <text evidence="2">The sequence shown here is derived from an EMBL/GenBank/DDBJ whole genome shotgun (WGS) entry which is preliminary data.</text>
</comment>
<protein>
    <submittedName>
        <fullName evidence="2">Uncharacterized protein</fullName>
    </submittedName>
</protein>
<dbReference type="Pfam" id="PF00379">
    <property type="entry name" value="Chitin_bind_4"/>
    <property type="match status" value="1"/>
</dbReference>
<dbReference type="InterPro" id="IPR000618">
    <property type="entry name" value="Insect_cuticle"/>
</dbReference>
<dbReference type="AlphaFoldDB" id="A0AAV8XHN4"/>
<accession>A0AAV8XHN4</accession>
<organism evidence="2 3">
    <name type="scientific">Aromia moschata</name>
    <dbReference type="NCBI Taxonomy" id="1265417"/>
    <lineage>
        <taxon>Eukaryota</taxon>
        <taxon>Metazoa</taxon>
        <taxon>Ecdysozoa</taxon>
        <taxon>Arthropoda</taxon>
        <taxon>Hexapoda</taxon>
        <taxon>Insecta</taxon>
        <taxon>Pterygota</taxon>
        <taxon>Neoptera</taxon>
        <taxon>Endopterygota</taxon>
        <taxon>Coleoptera</taxon>
        <taxon>Polyphaga</taxon>
        <taxon>Cucujiformia</taxon>
        <taxon>Chrysomeloidea</taxon>
        <taxon>Cerambycidae</taxon>
        <taxon>Cerambycinae</taxon>
        <taxon>Callichromatini</taxon>
        <taxon>Aromia</taxon>
    </lineage>
</organism>
<evidence type="ECO:0000313" key="3">
    <source>
        <dbReference type="Proteomes" id="UP001162162"/>
    </source>
</evidence>
<dbReference type="PROSITE" id="PS51155">
    <property type="entry name" value="CHIT_BIND_RR_2"/>
    <property type="match status" value="1"/>
</dbReference>
<proteinExistence type="predicted"/>
<evidence type="ECO:0000313" key="2">
    <source>
        <dbReference type="EMBL" id="KAJ8938036.1"/>
    </source>
</evidence>
<dbReference type="Proteomes" id="UP001162162">
    <property type="component" value="Unassembled WGS sequence"/>
</dbReference>
<name>A0AAV8XHN4_9CUCU</name>
<sequence>MSTPAYTKQNDFELEDDGGFSFTVETSDGFQHTARGKLENAGTDEEELVVTGSYSYIGPDGVNYTVQKKKEPLLRGEELPPLEIGNKNSACIATLCGTGPG</sequence>
<reference evidence="2" key="1">
    <citation type="journal article" date="2023" name="Insect Mol. Biol.">
        <title>Genome sequencing provides insights into the evolution of gene families encoding plant cell wall-degrading enzymes in longhorned beetles.</title>
        <authorList>
            <person name="Shin N.R."/>
            <person name="Okamura Y."/>
            <person name="Kirsch R."/>
            <person name="Pauchet Y."/>
        </authorList>
    </citation>
    <scope>NUCLEOTIDE SEQUENCE</scope>
    <source>
        <strain evidence="2">AMC_N1</strain>
    </source>
</reference>
<dbReference type="EMBL" id="JAPWTK010000590">
    <property type="protein sequence ID" value="KAJ8938036.1"/>
    <property type="molecule type" value="Genomic_DNA"/>
</dbReference>
<gene>
    <name evidence="2" type="ORF">NQ318_003340</name>
</gene>
<keyword evidence="1" id="KW-0193">Cuticle</keyword>
<dbReference type="GO" id="GO:0042302">
    <property type="term" value="F:structural constituent of cuticle"/>
    <property type="evidence" value="ECO:0007669"/>
    <property type="project" value="UniProtKB-UniRule"/>
</dbReference>
<keyword evidence="3" id="KW-1185">Reference proteome</keyword>